<keyword evidence="2" id="KW-0472">Membrane</keyword>
<evidence type="ECO:0000256" key="1">
    <source>
        <dbReference type="SAM" id="Coils"/>
    </source>
</evidence>
<evidence type="ECO:0000313" key="3">
    <source>
        <dbReference type="EMBL" id="NHB77067.1"/>
    </source>
</evidence>
<feature type="transmembrane region" description="Helical" evidence="2">
    <location>
        <begin position="408"/>
        <end position="427"/>
    </location>
</feature>
<accession>A0ABX0G887</accession>
<comment type="caution">
    <text evidence="3">The sequence shown here is derived from an EMBL/GenBank/DDBJ whole genome shotgun (WGS) entry which is preliminary data.</text>
</comment>
<organism evidence="3 4">
    <name type="scientific">Rhodobacter calidifons</name>
    <dbReference type="NCBI Taxonomy" id="2715277"/>
    <lineage>
        <taxon>Bacteria</taxon>
        <taxon>Pseudomonadati</taxon>
        <taxon>Pseudomonadota</taxon>
        <taxon>Alphaproteobacteria</taxon>
        <taxon>Rhodobacterales</taxon>
        <taxon>Rhodobacter group</taxon>
        <taxon>Rhodobacter</taxon>
    </lineage>
</organism>
<protein>
    <submittedName>
        <fullName evidence="3">Lipopolysaccharide biosynthesis protein</fullName>
    </submittedName>
</protein>
<gene>
    <name evidence="3" type="ORF">G8O29_09980</name>
</gene>
<keyword evidence="4" id="KW-1185">Reference proteome</keyword>
<feature type="transmembrane region" description="Helical" evidence="2">
    <location>
        <begin position="469"/>
        <end position="490"/>
    </location>
</feature>
<evidence type="ECO:0000313" key="4">
    <source>
        <dbReference type="Proteomes" id="UP001515660"/>
    </source>
</evidence>
<dbReference type="EMBL" id="JAANHS010000006">
    <property type="protein sequence ID" value="NHB77067.1"/>
    <property type="molecule type" value="Genomic_DNA"/>
</dbReference>
<sequence length="519" mass="57239">MSLDLRFYLALILRRLPIIAAIIFTATTAGILYAVSLPPVFRAEARLLIENAQIPDELAASTVRSTADEILLAIQQRIMTRENLLAIADRHDLFADAPTMTSEQKLDSMASRLAIYMQNNQGNTGVVTVSFGASEPEVSANVTNEIAEQIVQWSAELRTGASASTLDFFTQEVERLTEELSQQNAKILEFEQANRDALPESLEFRRTRQATQQERLLQLDRELAALRDRRQRLAELYDRTGRVVTSGDARTPEEERLDRARQELASALVVLSPTNPRVRALQNEVNALEEAVKEQRDAAGGGRLTPFQVQMLDIDGQIQFLAEQKSLVEKDLVALEASIEATPRNSIKLAELRSNYETLRVQYEQAVASLSEARMGNRIEATDRGQRITVVERAIPPAFRAEPNRKRIAVASFGAGVILSAALLFLLEMTNQTIRRPSELARVIGAPAFGTVGLLDGARSHRRAFAGNLALLAVLLINIPILMLVVHIYITPINTVFGTATQAPDLNGAAEQSAPVTTE</sequence>
<dbReference type="Proteomes" id="UP001515660">
    <property type="component" value="Unassembled WGS sequence"/>
</dbReference>
<dbReference type="PANTHER" id="PTHR32309:SF31">
    <property type="entry name" value="CAPSULAR EXOPOLYSACCHARIDE FAMILY"/>
    <property type="match status" value="1"/>
</dbReference>
<dbReference type="InterPro" id="IPR050445">
    <property type="entry name" value="Bact_polysacc_biosynth/exp"/>
</dbReference>
<evidence type="ECO:0000256" key="2">
    <source>
        <dbReference type="SAM" id="Phobius"/>
    </source>
</evidence>
<proteinExistence type="predicted"/>
<keyword evidence="2" id="KW-1133">Transmembrane helix</keyword>
<feature type="transmembrane region" description="Helical" evidence="2">
    <location>
        <begin position="12"/>
        <end position="35"/>
    </location>
</feature>
<reference evidence="3 4" key="1">
    <citation type="journal article" date="2022" name="Microorganisms">
        <title>Genome Sequence and Characterization of a Xanthorhodopsin-Containing, Aerobic Anoxygenic Phototrophic Rhodobacter Species, Isolated from Mesophilic Conditions at Yellowstone National Park.</title>
        <authorList>
            <person name="Kyndt J.A."/>
            <person name="Robertson S."/>
            <person name="Shoffstall I.B."/>
            <person name="Ramaley R.F."/>
            <person name="Meyer T.E."/>
        </authorList>
    </citation>
    <scope>NUCLEOTIDE SEQUENCE [LARGE SCALE GENOMIC DNA]</scope>
    <source>
        <strain evidence="3 4">M37P</strain>
    </source>
</reference>
<keyword evidence="2" id="KW-0812">Transmembrane</keyword>
<name>A0ABX0G887_9RHOB</name>
<dbReference type="RefSeq" id="WP_166403093.1">
    <property type="nucleotide sequence ID" value="NZ_JAANHS010000006.1"/>
</dbReference>
<dbReference type="PANTHER" id="PTHR32309">
    <property type="entry name" value="TYROSINE-PROTEIN KINASE"/>
    <property type="match status" value="1"/>
</dbReference>
<keyword evidence="1" id="KW-0175">Coiled coil</keyword>
<feature type="coiled-coil region" evidence="1">
    <location>
        <begin position="166"/>
        <end position="236"/>
    </location>
</feature>